<evidence type="ECO:0000256" key="5">
    <source>
        <dbReference type="ARBA" id="ARBA00022786"/>
    </source>
</evidence>
<reference evidence="10" key="1">
    <citation type="journal article" date="2021" name="Open Biol.">
        <title>Shared evolutionary footprints suggest mitochondrial oxidative damage underlies multiple complex I losses in fungi.</title>
        <authorList>
            <person name="Schikora-Tamarit M.A."/>
            <person name="Marcet-Houben M."/>
            <person name="Nosek J."/>
            <person name="Gabaldon T."/>
        </authorList>
    </citation>
    <scope>NUCLEOTIDE SEQUENCE</scope>
    <source>
        <strain evidence="10">CBS2887</strain>
    </source>
</reference>
<dbReference type="Pfam" id="PF00443">
    <property type="entry name" value="UCH"/>
    <property type="match status" value="1"/>
</dbReference>
<dbReference type="GO" id="GO:0004843">
    <property type="term" value="F:cysteine-type deubiquitinase activity"/>
    <property type="evidence" value="ECO:0007669"/>
    <property type="project" value="UniProtKB-EC"/>
</dbReference>
<dbReference type="OrthoDB" id="292964at2759"/>
<dbReference type="GO" id="GO:0016579">
    <property type="term" value="P:protein deubiquitination"/>
    <property type="evidence" value="ECO:0007669"/>
    <property type="project" value="InterPro"/>
</dbReference>
<dbReference type="Gene3D" id="3.30.2230.10">
    <property type="entry name" value="DUSP-like"/>
    <property type="match status" value="1"/>
</dbReference>
<proteinExistence type="inferred from homology"/>
<comment type="similarity">
    <text evidence="2">Belongs to the peptidase C19 family.</text>
</comment>
<evidence type="ECO:0000256" key="8">
    <source>
        <dbReference type="SAM" id="MobiDB-lite"/>
    </source>
</evidence>
<gene>
    <name evidence="10" type="ORF">WICPIJ_002211</name>
</gene>
<evidence type="ECO:0000313" key="10">
    <source>
        <dbReference type="EMBL" id="KAH3686814.1"/>
    </source>
</evidence>
<evidence type="ECO:0000256" key="2">
    <source>
        <dbReference type="ARBA" id="ARBA00009085"/>
    </source>
</evidence>
<dbReference type="InterPro" id="IPR038765">
    <property type="entry name" value="Papain-like_cys_pep_sf"/>
</dbReference>
<reference evidence="10" key="2">
    <citation type="submission" date="2021-01" db="EMBL/GenBank/DDBJ databases">
        <authorList>
            <person name="Schikora-Tamarit M.A."/>
        </authorList>
    </citation>
    <scope>NUCLEOTIDE SEQUENCE</scope>
    <source>
        <strain evidence="10">CBS2887</strain>
    </source>
</reference>
<dbReference type="PANTHER" id="PTHR21646:SF24">
    <property type="entry name" value="UBIQUITIN CARBOXYL-TERMINAL HYDROLASE"/>
    <property type="match status" value="1"/>
</dbReference>
<dbReference type="EC" id="3.4.19.12" evidence="3"/>
<sequence>MDQDQDNNTNNNTIEVSGSKVLMLANEHSDGEPDLEFEDNVLTGVAECDGEKIVNQDDSKHNNNAISSDDEATDDEIHRQRLTLNPTANGVMSTELPAKVEEKPNDDGVPPLETQREIILQIVHDEAPKNKNGTVVKVISEAWILKFINGPFSNYTEAKQQLSAIDTSNILSSSGVFDFSSIRLTTIPTEAFEKLVQWYGLTSRSSPVDTHLISEEQEITETNENGEEVTVVRTVLTPEFCRPHFHLHHLTHTAAAAASDQHSRYNTSSRYSSVPDFTIPRLFTVGDLVDDAISLLYETESYNKAKDHHRNSKFRVWLVHTGDAHLQYNINPEEFHALPEKRLLKKDLCHYSLKDFGINGGTVVVEEKSETDKESTWPSLHFTEQTSAAWDGTVGLQNLGNTCFMNSALQCLVHIPELTEYFLLDCFQKELNVDNPLGMNGKIAEAFANLVHHLFEKKSHKVNSYTPRDFKYTIGHFNSMFSGYQQQDSQEFLAFLLDGLHEDLNRIFKKPITEKPELNDRDSITPENIKLLSEKSWEQHKLRNDSIIVDLFTGLYKSTLVCPECKKISITFDPFSDLTLPLPSESTWEGKLFLFLKSGSLKSFEVELPKTSTYATLKEYVATKLDLNVNDLFTGEIFNHQFYTNFDSSDSQSSYLPLSDLIGANDTIVMYEIPHNEGDLIVPVFNTYSVPNNSPSSFGVPFFITLNAEERQSFGTIRLKLEKKYEQLSTCEAFTEIRRDLSNPKKYSKKDFMKILAKKKSQRRKKMAEESNDEEKPEQEQPKDRIEDEDEDLDEDIDVDVDCDFDDQGYDSDVSLAHPEFPADYAFEIKVYESSRHSVRQPRRSFRSNNNRIMNLNSESTDKIWMPKTHNNFGKLAPLLDQIDKKKRFYYIFASLSDGELEGYFKEEKEEQEQKISPTTVKTDGNNFDDEEDLFGNNEPNLADLGESGFTDLLNFESTDTNPASTEEANDDVFETIEEDQEEQRQPIERVDLIKPGFALVCEWDPEEFEFLFTGLDESGGTNTWTNPESIPNVEVQESRAKREANKGQILSLDECLNLFSKPELLGEQDFWYCSQCKEHRQASKQIQIWSTPDILSIHLKRFENQRSFSDKIDSVVDFPIEGLDMKPYLASYEHVQEMVVDAESNEIYDLCAVDNHYGGLGGGHYTSYAKNFIDGQWYYYDDSRVSLTSPEKAITGAAYLLFYRKRSSKNLGGDKMGQLLKEAREQREHSQRQAHLEFLKFYEENKDSSDEDILGGNADVVVDDIEICTLEEYNEEEEEEEAYSTAKENTSNAELTASKSVGNVTAVSANPASSYSGSTVTAGYDSDDVESISVPIQGTSSTDENHRKLLKLTARSKTTEQFQLNGAGSDLETSAIPSPVSNISDEAS</sequence>
<dbReference type="SUPFAM" id="SSF143791">
    <property type="entry name" value="DUSP-like"/>
    <property type="match status" value="1"/>
</dbReference>
<dbReference type="GO" id="GO:0006508">
    <property type="term" value="P:proteolysis"/>
    <property type="evidence" value="ECO:0007669"/>
    <property type="project" value="UniProtKB-KW"/>
</dbReference>
<dbReference type="EMBL" id="JAEUBG010001190">
    <property type="protein sequence ID" value="KAH3686814.1"/>
    <property type="molecule type" value="Genomic_DNA"/>
</dbReference>
<dbReference type="Proteomes" id="UP000774326">
    <property type="component" value="Unassembled WGS sequence"/>
</dbReference>
<dbReference type="InterPro" id="IPR035927">
    <property type="entry name" value="DUSP-like_sf"/>
</dbReference>
<dbReference type="InterPro" id="IPR001394">
    <property type="entry name" value="Peptidase_C19_UCH"/>
</dbReference>
<organism evidence="10 11">
    <name type="scientific">Wickerhamomyces pijperi</name>
    <name type="common">Yeast</name>
    <name type="synonym">Pichia pijperi</name>
    <dbReference type="NCBI Taxonomy" id="599730"/>
    <lineage>
        <taxon>Eukaryota</taxon>
        <taxon>Fungi</taxon>
        <taxon>Dikarya</taxon>
        <taxon>Ascomycota</taxon>
        <taxon>Saccharomycotina</taxon>
        <taxon>Saccharomycetes</taxon>
        <taxon>Phaffomycetales</taxon>
        <taxon>Wickerhamomycetaceae</taxon>
        <taxon>Wickerhamomyces</taxon>
    </lineage>
</organism>
<evidence type="ECO:0000256" key="3">
    <source>
        <dbReference type="ARBA" id="ARBA00012759"/>
    </source>
</evidence>
<keyword evidence="7" id="KW-0788">Thiol protease</keyword>
<evidence type="ECO:0000256" key="4">
    <source>
        <dbReference type="ARBA" id="ARBA00022670"/>
    </source>
</evidence>
<protein>
    <recommendedName>
        <fullName evidence="3">ubiquitinyl hydrolase 1</fullName>
        <ecNumber evidence="3">3.4.19.12</ecNumber>
    </recommendedName>
</protein>
<comment type="catalytic activity">
    <reaction evidence="1">
        <text>Thiol-dependent hydrolysis of ester, thioester, amide, peptide and isopeptide bonds formed by the C-terminal Gly of ubiquitin (a 76-residue protein attached to proteins as an intracellular targeting signal).</text>
        <dbReference type="EC" id="3.4.19.12"/>
    </reaction>
</comment>
<dbReference type="CDD" id="cd02674">
    <property type="entry name" value="Peptidase_C19R"/>
    <property type="match status" value="1"/>
</dbReference>
<feature type="region of interest" description="Disordered" evidence="8">
    <location>
        <begin position="906"/>
        <end position="927"/>
    </location>
</feature>
<feature type="domain" description="USP" evidence="9">
    <location>
        <begin position="394"/>
        <end position="1207"/>
    </location>
</feature>
<dbReference type="PROSITE" id="PS00972">
    <property type="entry name" value="USP_1"/>
    <property type="match status" value="1"/>
</dbReference>
<keyword evidence="4" id="KW-0645">Protease</keyword>
<feature type="region of interest" description="Disordered" evidence="8">
    <location>
        <begin position="1360"/>
        <end position="1389"/>
    </location>
</feature>
<feature type="compositionally biased region" description="Polar residues" evidence="8">
    <location>
        <begin position="916"/>
        <end position="926"/>
    </location>
</feature>
<dbReference type="SUPFAM" id="SSF54001">
    <property type="entry name" value="Cysteine proteinases"/>
    <property type="match status" value="1"/>
</dbReference>
<evidence type="ECO:0000256" key="7">
    <source>
        <dbReference type="ARBA" id="ARBA00022807"/>
    </source>
</evidence>
<dbReference type="Gene3D" id="3.90.70.10">
    <property type="entry name" value="Cysteine proteinases"/>
    <property type="match status" value="2"/>
</dbReference>
<feature type="region of interest" description="Disordered" evidence="8">
    <location>
        <begin position="53"/>
        <end position="75"/>
    </location>
</feature>
<dbReference type="PROSITE" id="PS00973">
    <property type="entry name" value="USP_2"/>
    <property type="match status" value="1"/>
</dbReference>
<name>A0A9P8QCB9_WICPI</name>
<feature type="region of interest" description="Disordered" evidence="8">
    <location>
        <begin position="758"/>
        <end position="792"/>
    </location>
</feature>
<dbReference type="PROSITE" id="PS50235">
    <property type="entry name" value="USP_3"/>
    <property type="match status" value="1"/>
</dbReference>
<evidence type="ECO:0000256" key="1">
    <source>
        <dbReference type="ARBA" id="ARBA00000707"/>
    </source>
</evidence>
<dbReference type="InterPro" id="IPR018200">
    <property type="entry name" value="USP_CS"/>
</dbReference>
<dbReference type="PANTHER" id="PTHR21646">
    <property type="entry name" value="UBIQUITIN CARBOXYL-TERMINAL HYDROLASE"/>
    <property type="match status" value="1"/>
</dbReference>
<dbReference type="InterPro" id="IPR050185">
    <property type="entry name" value="Ub_carboxyl-term_hydrolase"/>
</dbReference>
<evidence type="ECO:0000313" key="11">
    <source>
        <dbReference type="Proteomes" id="UP000774326"/>
    </source>
</evidence>
<keyword evidence="11" id="KW-1185">Reference proteome</keyword>
<comment type="caution">
    <text evidence="10">The sequence shown here is derived from an EMBL/GenBank/DDBJ whole genome shotgun (WGS) entry which is preliminary data.</text>
</comment>
<dbReference type="InterPro" id="IPR028889">
    <property type="entry name" value="USP"/>
</dbReference>
<evidence type="ECO:0000256" key="6">
    <source>
        <dbReference type="ARBA" id="ARBA00022801"/>
    </source>
</evidence>
<keyword evidence="5" id="KW-0833">Ubl conjugation pathway</keyword>
<evidence type="ECO:0000259" key="9">
    <source>
        <dbReference type="PROSITE" id="PS50235"/>
    </source>
</evidence>
<keyword evidence="6" id="KW-0378">Hydrolase</keyword>
<accession>A0A9P8QCB9</accession>